<sequence>MKRFLALALFPAAAALLVTAIAVWSRSAHSIEAGERYAVEADALVLLTPSVLLYLLALPVIWRRIGRVPVRAVAIFASVTFGLTIVGLVLLMGPIYKALSPDYPMLADRAFFFVFPFAPVLAAIVLSARVVRPRPGPSTVLSAPER</sequence>
<organism evidence="2 3">
    <name type="scientific">Gemmatimonas groenlandica</name>
    <dbReference type="NCBI Taxonomy" id="2732249"/>
    <lineage>
        <taxon>Bacteria</taxon>
        <taxon>Pseudomonadati</taxon>
        <taxon>Gemmatimonadota</taxon>
        <taxon>Gemmatimonadia</taxon>
        <taxon>Gemmatimonadales</taxon>
        <taxon>Gemmatimonadaceae</taxon>
        <taxon>Gemmatimonas</taxon>
    </lineage>
</organism>
<keyword evidence="3" id="KW-1185">Reference proteome</keyword>
<protein>
    <submittedName>
        <fullName evidence="2">Uncharacterized protein</fullName>
    </submittedName>
</protein>
<dbReference type="EMBL" id="CP053085">
    <property type="protein sequence ID" value="QJR37626.1"/>
    <property type="molecule type" value="Genomic_DNA"/>
</dbReference>
<proteinExistence type="predicted"/>
<evidence type="ECO:0000313" key="3">
    <source>
        <dbReference type="Proteomes" id="UP000500938"/>
    </source>
</evidence>
<feature type="transmembrane region" description="Helical" evidence="1">
    <location>
        <begin position="111"/>
        <end position="131"/>
    </location>
</feature>
<dbReference type="Proteomes" id="UP000500938">
    <property type="component" value="Chromosome"/>
</dbReference>
<keyword evidence="1" id="KW-0472">Membrane</keyword>
<reference evidence="2 3" key="1">
    <citation type="submission" date="2020-05" db="EMBL/GenBank/DDBJ databases">
        <title>Complete genome sequence of Gemmatimonas greenlandica TET16.</title>
        <authorList>
            <person name="Zeng Y."/>
        </authorList>
    </citation>
    <scope>NUCLEOTIDE SEQUENCE [LARGE SCALE GENOMIC DNA]</scope>
    <source>
        <strain evidence="2 3">TET16</strain>
    </source>
</reference>
<name>A0A6M4IVT4_9BACT</name>
<keyword evidence="1" id="KW-0812">Transmembrane</keyword>
<feature type="transmembrane region" description="Helical" evidence="1">
    <location>
        <begin position="43"/>
        <end position="62"/>
    </location>
</feature>
<dbReference type="AlphaFoldDB" id="A0A6M4IVT4"/>
<dbReference type="KEGG" id="ggr:HKW67_19935"/>
<evidence type="ECO:0000256" key="1">
    <source>
        <dbReference type="SAM" id="Phobius"/>
    </source>
</evidence>
<gene>
    <name evidence="2" type="ORF">HKW67_19935</name>
</gene>
<keyword evidence="1" id="KW-1133">Transmembrane helix</keyword>
<dbReference type="RefSeq" id="WP_171227061.1">
    <property type="nucleotide sequence ID" value="NZ_CP053085.1"/>
</dbReference>
<feature type="transmembrane region" description="Helical" evidence="1">
    <location>
        <begin position="74"/>
        <end position="96"/>
    </location>
</feature>
<evidence type="ECO:0000313" key="2">
    <source>
        <dbReference type="EMBL" id="QJR37626.1"/>
    </source>
</evidence>
<accession>A0A6M4IVT4</accession>